<accession>A0A266Q8H4</accession>
<keyword evidence="2" id="KW-0378">Hydrolase</keyword>
<sequence length="586" mass="64107">MTLLTIFSQSGKYLLLSIFAFLLISCSESSPPALTTTADSIYFGGTIITLNDAQPSAEAVAIKDGKIIAVGRYADIEKSHKSAETRLIDLHGKTLIPGFIDGHSHFSEVGAQTVLANLLPPPDGSVKNIADLQKTMRDFIATSPIVKKHGVAIGMNYDDSQLAEHRHPTRHDLDAISTELPIMVSHQSGHFGALNSKALEKVGITADSIAPDGGVIRREADGKTPNGVLEENAFFGVVYKMFPAFTPDEIAAQLQASEKIYLANGFTTIQDGKTTKDNLKLLMAMSEAGTLKADVVSYPDIVTFGDDPLLQSPLMSRHYKNHLRMGGVKLTLDGSPQGKTGWFTVPYFKVPEGQPETYAGYPAFSDEKLNEWILLAYKNNWQVLGHCSGDAAVEQFINAVRNAQKIYPGTNHRPVIIHGHFIRADQVPAIKELGIFVSAFPLHTFNWGDWHRESVVGPERAENISPTGWFLTQDVPFSIHSDAPVIFPDSMKLIGTAVNRTTRSGYVLGAEHRLEPLAALKAMTLSAAYQHFEEATKGSIEVGKLADFVVLAENPLTKTRANLKQIRVLETIKEGKSVYRSTEDEK</sequence>
<dbReference type="Gene3D" id="3.10.310.70">
    <property type="match status" value="1"/>
</dbReference>
<dbReference type="SUPFAM" id="SSF51338">
    <property type="entry name" value="Composite domain of metallo-dependent hydrolases"/>
    <property type="match status" value="1"/>
</dbReference>
<dbReference type="Gene3D" id="3.20.20.140">
    <property type="entry name" value="Metal-dependent hydrolases"/>
    <property type="match status" value="1"/>
</dbReference>
<dbReference type="Proteomes" id="UP000216101">
    <property type="component" value="Unassembled WGS sequence"/>
</dbReference>
<dbReference type="CDD" id="cd01300">
    <property type="entry name" value="YtcJ_like"/>
    <property type="match status" value="1"/>
</dbReference>
<dbReference type="InterPro" id="IPR032466">
    <property type="entry name" value="Metal_Hydrolase"/>
</dbReference>
<evidence type="ECO:0000313" key="2">
    <source>
        <dbReference type="EMBL" id="OZY86120.1"/>
    </source>
</evidence>
<dbReference type="GO" id="GO:0016810">
    <property type="term" value="F:hydrolase activity, acting on carbon-nitrogen (but not peptide) bonds"/>
    <property type="evidence" value="ECO:0007669"/>
    <property type="project" value="InterPro"/>
</dbReference>
<dbReference type="SUPFAM" id="SSF51556">
    <property type="entry name" value="Metallo-dependent hydrolases"/>
    <property type="match status" value="1"/>
</dbReference>
<dbReference type="InterPro" id="IPR001845">
    <property type="entry name" value="HTH_ArsR_DNA-bd_dom"/>
</dbReference>
<gene>
    <name evidence="2" type="ORF">CBP51_03565</name>
</gene>
<dbReference type="Gene3D" id="2.30.40.10">
    <property type="entry name" value="Urease, subunit C, domain 1"/>
    <property type="match status" value="1"/>
</dbReference>
<protein>
    <submittedName>
        <fullName evidence="2">Amidohydrolase</fullName>
    </submittedName>
</protein>
<dbReference type="EMBL" id="NHNI01000001">
    <property type="protein sequence ID" value="OZY86120.1"/>
    <property type="molecule type" value="Genomic_DNA"/>
</dbReference>
<dbReference type="PROSITE" id="PS50987">
    <property type="entry name" value="HTH_ARSR_2"/>
    <property type="match status" value="1"/>
</dbReference>
<dbReference type="InterPro" id="IPR011059">
    <property type="entry name" value="Metal-dep_hydrolase_composite"/>
</dbReference>
<reference evidence="3" key="1">
    <citation type="submission" date="2017-05" db="EMBL/GenBank/DDBJ databases">
        <authorList>
            <person name="Barney B.M."/>
        </authorList>
    </citation>
    <scope>NUCLEOTIDE SEQUENCE [LARGE SCALE GENOMIC DNA]</scope>
    <source>
        <strain evidence="3">PSBB022</strain>
    </source>
</reference>
<comment type="caution">
    <text evidence="2">The sequence shown here is derived from an EMBL/GenBank/DDBJ whole genome shotgun (WGS) entry which is preliminary data.</text>
</comment>
<evidence type="ECO:0000259" key="1">
    <source>
        <dbReference type="PROSITE" id="PS50987"/>
    </source>
</evidence>
<dbReference type="Pfam" id="PF07969">
    <property type="entry name" value="Amidohydro_3"/>
    <property type="match status" value="1"/>
</dbReference>
<evidence type="ECO:0000313" key="3">
    <source>
        <dbReference type="Proteomes" id="UP000216101"/>
    </source>
</evidence>
<dbReference type="PANTHER" id="PTHR22642">
    <property type="entry name" value="IMIDAZOLONEPROPIONASE"/>
    <property type="match status" value="1"/>
</dbReference>
<feature type="domain" description="HTH arsR-type" evidence="1">
    <location>
        <begin position="493"/>
        <end position="586"/>
    </location>
</feature>
<dbReference type="RefSeq" id="WP_094983876.1">
    <property type="nucleotide sequence ID" value="NZ_NHNI01000001.1"/>
</dbReference>
<dbReference type="GO" id="GO:0003700">
    <property type="term" value="F:DNA-binding transcription factor activity"/>
    <property type="evidence" value="ECO:0007669"/>
    <property type="project" value="InterPro"/>
</dbReference>
<dbReference type="InterPro" id="IPR033932">
    <property type="entry name" value="YtcJ-like"/>
</dbReference>
<keyword evidence="3" id="KW-1185">Reference proteome</keyword>
<name>A0A266Q8H4_9GAMM</name>
<dbReference type="AlphaFoldDB" id="A0A266Q8H4"/>
<dbReference type="InterPro" id="IPR013108">
    <property type="entry name" value="Amidohydro_3"/>
</dbReference>
<proteinExistence type="predicted"/>
<dbReference type="PANTHER" id="PTHR22642:SF2">
    <property type="entry name" value="PROTEIN LONG AFTER FAR-RED 3"/>
    <property type="match status" value="1"/>
</dbReference>
<organism evidence="2 3">
    <name type="scientific">Cellvibrio mixtus</name>
    <dbReference type="NCBI Taxonomy" id="39650"/>
    <lineage>
        <taxon>Bacteria</taxon>
        <taxon>Pseudomonadati</taxon>
        <taxon>Pseudomonadota</taxon>
        <taxon>Gammaproteobacteria</taxon>
        <taxon>Cellvibrionales</taxon>
        <taxon>Cellvibrionaceae</taxon>
        <taxon>Cellvibrio</taxon>
    </lineage>
</organism>